<evidence type="ECO:0000256" key="5">
    <source>
        <dbReference type="ARBA" id="ARBA00022801"/>
    </source>
</evidence>
<evidence type="ECO:0000256" key="4">
    <source>
        <dbReference type="ARBA" id="ARBA00022722"/>
    </source>
</evidence>
<comment type="subcellular location">
    <subcellularLocation>
        <location evidence="1">Nucleus</location>
    </subcellularLocation>
</comment>
<sequence>MVSEMEPGSGDADIENILNIRHLSIDNAENNFSKKTTAKGGRPRAKIFSTELTNCLALDCEFVGIGPRGKEHMLARVSIVNERAEVVLDTYVKPQKAVIDYRTEISGIRPELMAEGQDYSAVRETVKLLLQGRILVGHALKNDLLVLNLRHPRNMTRDTSRYHPIARRIRSLGTPSLKSLSKLILGEEIQIGTHDSVQDATATMKIYLIFQEDWEKSMRKTTTGTRYRHR</sequence>
<keyword evidence="5" id="KW-0378">Hydrolase</keyword>
<proteinExistence type="inferred from homology"/>
<evidence type="ECO:0000256" key="3">
    <source>
        <dbReference type="ARBA" id="ARBA00016937"/>
    </source>
</evidence>
<comment type="similarity">
    <text evidence="2">Belongs to the REXO4 family.</text>
</comment>
<dbReference type="GO" id="GO:0005634">
    <property type="term" value="C:nucleus"/>
    <property type="evidence" value="ECO:0007669"/>
    <property type="project" value="UniProtKB-SubCell"/>
</dbReference>
<dbReference type="GO" id="GO:0008408">
    <property type="term" value="F:3'-5' exonuclease activity"/>
    <property type="evidence" value="ECO:0007669"/>
    <property type="project" value="InterPro"/>
</dbReference>
<dbReference type="PANTHER" id="PTHR12801">
    <property type="entry name" value="RNA EXONUCLEASE REXO1 / RECO3 FAMILY MEMBER-RELATED"/>
    <property type="match status" value="1"/>
</dbReference>
<keyword evidence="7" id="KW-0539">Nucleus</keyword>
<dbReference type="InterPro" id="IPR013520">
    <property type="entry name" value="Ribonucl_H"/>
</dbReference>
<reference evidence="9" key="1">
    <citation type="submission" date="2017-01" db="EMBL/GenBank/DDBJ databases">
        <title>A deep insight into the sialotranscriptome of adult male and female Cluex tarsalis mosquitoes.</title>
        <authorList>
            <person name="Ribeiro J.M."/>
            <person name="Moreira F."/>
            <person name="Bernard K.A."/>
            <person name="Calvo E."/>
        </authorList>
    </citation>
    <scope>NUCLEOTIDE SEQUENCE</scope>
    <source>
        <strain evidence="9">Kern County</strain>
        <tissue evidence="9">Salivary glands</tissue>
    </source>
</reference>
<name>A0A1Q3G1Y5_CULTA</name>
<dbReference type="FunFam" id="3.30.420.10:FF:000007">
    <property type="entry name" value="Interferon-stimulated exonuclease gene 20"/>
    <property type="match status" value="1"/>
</dbReference>
<dbReference type="InterPro" id="IPR037431">
    <property type="entry name" value="REX4_DEDDh_dom"/>
</dbReference>
<dbReference type="GO" id="GO:0006364">
    <property type="term" value="P:rRNA processing"/>
    <property type="evidence" value="ECO:0007669"/>
    <property type="project" value="InterPro"/>
</dbReference>
<evidence type="ECO:0000313" key="9">
    <source>
        <dbReference type="EMBL" id="JAV33759.1"/>
    </source>
</evidence>
<dbReference type="Pfam" id="PF00929">
    <property type="entry name" value="RNase_T"/>
    <property type="match status" value="1"/>
</dbReference>
<dbReference type="SMART" id="SM00479">
    <property type="entry name" value="EXOIII"/>
    <property type="match status" value="1"/>
</dbReference>
<evidence type="ECO:0000256" key="7">
    <source>
        <dbReference type="ARBA" id="ARBA00023242"/>
    </source>
</evidence>
<evidence type="ECO:0000256" key="6">
    <source>
        <dbReference type="ARBA" id="ARBA00022839"/>
    </source>
</evidence>
<feature type="domain" description="Exonuclease" evidence="8">
    <location>
        <begin position="54"/>
        <end position="216"/>
    </location>
</feature>
<protein>
    <recommendedName>
        <fullName evidence="3">RNA exonuclease 4</fullName>
    </recommendedName>
</protein>
<dbReference type="PANTHER" id="PTHR12801:SF158">
    <property type="entry name" value="RNA EXONUCLEASE 4"/>
    <property type="match status" value="1"/>
</dbReference>
<evidence type="ECO:0000256" key="1">
    <source>
        <dbReference type="ARBA" id="ARBA00004123"/>
    </source>
</evidence>
<dbReference type="GO" id="GO:0003676">
    <property type="term" value="F:nucleic acid binding"/>
    <property type="evidence" value="ECO:0007669"/>
    <property type="project" value="InterPro"/>
</dbReference>
<dbReference type="EMBL" id="GFDL01001286">
    <property type="protein sequence ID" value="JAV33759.1"/>
    <property type="molecule type" value="Transcribed_RNA"/>
</dbReference>
<evidence type="ECO:0000256" key="2">
    <source>
        <dbReference type="ARBA" id="ARBA00010489"/>
    </source>
</evidence>
<dbReference type="InterPro" id="IPR036397">
    <property type="entry name" value="RNaseH_sf"/>
</dbReference>
<organism evidence="9">
    <name type="scientific">Culex tarsalis</name>
    <name type="common">Encephalitis mosquito</name>
    <dbReference type="NCBI Taxonomy" id="7177"/>
    <lineage>
        <taxon>Eukaryota</taxon>
        <taxon>Metazoa</taxon>
        <taxon>Ecdysozoa</taxon>
        <taxon>Arthropoda</taxon>
        <taxon>Hexapoda</taxon>
        <taxon>Insecta</taxon>
        <taxon>Pterygota</taxon>
        <taxon>Neoptera</taxon>
        <taxon>Endopterygota</taxon>
        <taxon>Diptera</taxon>
        <taxon>Nematocera</taxon>
        <taxon>Culicoidea</taxon>
        <taxon>Culicidae</taxon>
        <taxon>Culicinae</taxon>
        <taxon>Culicini</taxon>
        <taxon>Culex</taxon>
        <taxon>Culex</taxon>
    </lineage>
</organism>
<accession>A0A1Q3G1Y5</accession>
<dbReference type="InterPro" id="IPR047021">
    <property type="entry name" value="REXO1/3/4-like"/>
</dbReference>
<keyword evidence="6 9" id="KW-0269">Exonuclease</keyword>
<dbReference type="AlphaFoldDB" id="A0A1Q3G1Y5"/>
<dbReference type="SUPFAM" id="SSF53098">
    <property type="entry name" value="Ribonuclease H-like"/>
    <property type="match status" value="1"/>
</dbReference>
<dbReference type="Gene3D" id="3.30.420.10">
    <property type="entry name" value="Ribonuclease H-like superfamily/Ribonuclease H"/>
    <property type="match status" value="1"/>
</dbReference>
<dbReference type="CDD" id="cd06144">
    <property type="entry name" value="REX4_like"/>
    <property type="match status" value="1"/>
</dbReference>
<dbReference type="InterPro" id="IPR012337">
    <property type="entry name" value="RNaseH-like_sf"/>
</dbReference>
<keyword evidence="4" id="KW-0540">Nuclease</keyword>
<evidence type="ECO:0000259" key="8">
    <source>
        <dbReference type="SMART" id="SM00479"/>
    </source>
</evidence>